<evidence type="ECO:0000256" key="8">
    <source>
        <dbReference type="ARBA" id="ARBA00026068"/>
    </source>
</evidence>
<keyword evidence="5" id="KW-0717">Septation</keyword>
<dbReference type="GO" id="GO:0005829">
    <property type="term" value="C:cytosol"/>
    <property type="evidence" value="ECO:0007669"/>
    <property type="project" value="TreeGrafter"/>
</dbReference>
<dbReference type="InterPro" id="IPR042233">
    <property type="entry name" value="Cell_div_ZapA_N"/>
</dbReference>
<protein>
    <recommendedName>
        <fullName evidence="2">Cell division protein ZapA</fullName>
    </recommendedName>
    <alternativeName>
        <fullName evidence="9">Z ring-associated protein ZapA</fullName>
    </alternativeName>
</protein>
<dbReference type="OrthoDB" id="5297208at2"/>
<dbReference type="GO" id="GO:0032153">
    <property type="term" value="C:cell division site"/>
    <property type="evidence" value="ECO:0007669"/>
    <property type="project" value="TreeGrafter"/>
</dbReference>
<comment type="function">
    <text evidence="7">Activator of cell division through the inhibition of FtsZ GTPase activity, therefore promoting FtsZ assembly into bundles of protofilaments necessary for the formation of the division Z ring. It is recruited early at mid-cell but it is not essential for cell division.</text>
</comment>
<dbReference type="GO" id="GO:0043093">
    <property type="term" value="P:FtsZ-dependent cytokinesis"/>
    <property type="evidence" value="ECO:0007669"/>
    <property type="project" value="TreeGrafter"/>
</dbReference>
<keyword evidence="4 10" id="KW-0132">Cell division</keyword>
<dbReference type="InterPro" id="IPR036192">
    <property type="entry name" value="Cell_div_ZapA-like_sf"/>
</dbReference>
<dbReference type="PANTHER" id="PTHR34981:SF1">
    <property type="entry name" value="CELL DIVISION PROTEIN ZAPA"/>
    <property type="match status" value="1"/>
</dbReference>
<gene>
    <name evidence="10" type="ORF">SAMN05216387_101338</name>
</gene>
<evidence type="ECO:0000256" key="5">
    <source>
        <dbReference type="ARBA" id="ARBA00023210"/>
    </source>
</evidence>
<dbReference type="GO" id="GO:0030428">
    <property type="term" value="C:cell septum"/>
    <property type="evidence" value="ECO:0007669"/>
    <property type="project" value="TreeGrafter"/>
</dbReference>
<accession>A0A1H7GVE1</accession>
<dbReference type="EMBL" id="FOBH01000001">
    <property type="protein sequence ID" value="SEK39835.1"/>
    <property type="molecule type" value="Genomic_DNA"/>
</dbReference>
<dbReference type="Pfam" id="PF05164">
    <property type="entry name" value="ZapA"/>
    <property type="match status" value="1"/>
</dbReference>
<evidence type="ECO:0000313" key="11">
    <source>
        <dbReference type="Proteomes" id="UP000198620"/>
    </source>
</evidence>
<evidence type="ECO:0000256" key="2">
    <source>
        <dbReference type="ARBA" id="ARBA00015195"/>
    </source>
</evidence>
<keyword evidence="11" id="KW-1185">Reference proteome</keyword>
<evidence type="ECO:0000256" key="7">
    <source>
        <dbReference type="ARBA" id="ARBA00024910"/>
    </source>
</evidence>
<dbReference type="InterPro" id="IPR007838">
    <property type="entry name" value="Cell_div_ZapA-like"/>
</dbReference>
<dbReference type="Gene3D" id="1.20.5.50">
    <property type="match status" value="1"/>
</dbReference>
<comment type="subunit">
    <text evidence="8">Homodimer. Interacts with FtsZ.</text>
</comment>
<keyword evidence="6" id="KW-0131">Cell cycle</keyword>
<dbReference type="AlphaFoldDB" id="A0A1H7GVE1"/>
<evidence type="ECO:0000256" key="4">
    <source>
        <dbReference type="ARBA" id="ARBA00022618"/>
    </source>
</evidence>
<comment type="subcellular location">
    <subcellularLocation>
        <location evidence="1">Cytoplasm</location>
    </subcellularLocation>
</comment>
<proteinExistence type="predicted"/>
<evidence type="ECO:0000256" key="3">
    <source>
        <dbReference type="ARBA" id="ARBA00022490"/>
    </source>
</evidence>
<evidence type="ECO:0000256" key="6">
    <source>
        <dbReference type="ARBA" id="ARBA00023306"/>
    </source>
</evidence>
<organism evidence="10 11">
    <name type="scientific">Nitrosovibrio tenuis</name>
    <dbReference type="NCBI Taxonomy" id="1233"/>
    <lineage>
        <taxon>Bacteria</taxon>
        <taxon>Pseudomonadati</taxon>
        <taxon>Pseudomonadota</taxon>
        <taxon>Betaproteobacteria</taxon>
        <taxon>Nitrosomonadales</taxon>
        <taxon>Nitrosomonadaceae</taxon>
        <taxon>Nitrosovibrio</taxon>
    </lineage>
</organism>
<dbReference type="STRING" id="1233.SAMN05216387_101338"/>
<reference evidence="10 11" key="1">
    <citation type="submission" date="2016-10" db="EMBL/GenBank/DDBJ databases">
        <authorList>
            <person name="de Groot N.N."/>
        </authorList>
    </citation>
    <scope>NUCLEOTIDE SEQUENCE [LARGE SCALE GENOMIC DNA]</scope>
    <source>
        <strain evidence="10 11">Nv1</strain>
    </source>
</reference>
<dbReference type="GO" id="GO:0000917">
    <property type="term" value="P:division septum assembly"/>
    <property type="evidence" value="ECO:0007669"/>
    <property type="project" value="UniProtKB-KW"/>
</dbReference>
<dbReference type="GO" id="GO:0000921">
    <property type="term" value="P:septin ring assembly"/>
    <property type="evidence" value="ECO:0007669"/>
    <property type="project" value="TreeGrafter"/>
</dbReference>
<name>A0A1H7GVE1_9PROT</name>
<dbReference type="RefSeq" id="WP_090826373.1">
    <property type="nucleotide sequence ID" value="NZ_FOBH01000001.1"/>
</dbReference>
<sequence>MKNSNAMDVSIMGRDFRITCPDDEREELQRAVIYLDKKMREIRDSGKVIGSERIAVMAALNITHELLTERHREGFDTEEFRRRIDRMQAALDAVLPEQDKLF</sequence>
<evidence type="ECO:0000256" key="9">
    <source>
        <dbReference type="ARBA" id="ARBA00033158"/>
    </source>
</evidence>
<dbReference type="SUPFAM" id="SSF102829">
    <property type="entry name" value="Cell division protein ZapA-like"/>
    <property type="match status" value="1"/>
</dbReference>
<evidence type="ECO:0000313" key="10">
    <source>
        <dbReference type="EMBL" id="SEK39835.1"/>
    </source>
</evidence>
<dbReference type="PANTHER" id="PTHR34981">
    <property type="entry name" value="CELL DIVISION PROTEIN ZAPA"/>
    <property type="match status" value="1"/>
</dbReference>
<dbReference type="Gene3D" id="3.30.160.880">
    <property type="entry name" value="Cell division protein ZapA protomer, N-terminal domain"/>
    <property type="match status" value="1"/>
</dbReference>
<dbReference type="Proteomes" id="UP000198620">
    <property type="component" value="Unassembled WGS sequence"/>
</dbReference>
<evidence type="ECO:0000256" key="1">
    <source>
        <dbReference type="ARBA" id="ARBA00004496"/>
    </source>
</evidence>
<keyword evidence="3" id="KW-0963">Cytoplasm</keyword>